<evidence type="ECO:0000256" key="2">
    <source>
        <dbReference type="ARBA" id="ARBA00023002"/>
    </source>
</evidence>
<organism evidence="3 4">
    <name type="scientific">Actinacidiphila cocklensis</name>
    <dbReference type="NCBI Taxonomy" id="887465"/>
    <lineage>
        <taxon>Bacteria</taxon>
        <taxon>Bacillati</taxon>
        <taxon>Actinomycetota</taxon>
        <taxon>Actinomycetes</taxon>
        <taxon>Kitasatosporales</taxon>
        <taxon>Streptomycetaceae</taxon>
        <taxon>Actinacidiphila</taxon>
    </lineage>
</organism>
<dbReference type="Pfam" id="PF13561">
    <property type="entry name" value="adh_short_C2"/>
    <property type="match status" value="1"/>
</dbReference>
<proteinExistence type="inferred from homology"/>
<keyword evidence="4" id="KW-1185">Reference proteome</keyword>
<gene>
    <name evidence="3" type="ORF">SCOCK_10326</name>
</gene>
<dbReference type="SUPFAM" id="SSF51735">
    <property type="entry name" value="NAD(P)-binding Rossmann-fold domains"/>
    <property type="match status" value="1"/>
</dbReference>
<dbReference type="RefSeq" id="WP_251483955.1">
    <property type="nucleotide sequence ID" value="NZ_CAJSLV010000001.1"/>
</dbReference>
<comment type="similarity">
    <text evidence="1">Belongs to the short-chain dehydrogenases/reductases (SDR) family.</text>
</comment>
<name>A0A9W4E064_9ACTN</name>
<dbReference type="EMBL" id="CAJSLV010000001">
    <property type="protein sequence ID" value="CAG6390858.1"/>
    <property type="molecule type" value="Genomic_DNA"/>
</dbReference>
<evidence type="ECO:0000313" key="4">
    <source>
        <dbReference type="Proteomes" id="UP001152519"/>
    </source>
</evidence>
<dbReference type="PRINTS" id="PR00081">
    <property type="entry name" value="GDHRDH"/>
</dbReference>
<evidence type="ECO:0000256" key="1">
    <source>
        <dbReference type="ARBA" id="ARBA00006484"/>
    </source>
</evidence>
<comment type="caution">
    <text evidence="3">The sequence shown here is derived from an EMBL/GenBank/DDBJ whole genome shotgun (WGS) entry which is preliminary data.</text>
</comment>
<dbReference type="CDD" id="cd05233">
    <property type="entry name" value="SDR_c"/>
    <property type="match status" value="1"/>
</dbReference>
<keyword evidence="2" id="KW-0560">Oxidoreductase</keyword>
<dbReference type="PANTHER" id="PTHR43477:SF1">
    <property type="entry name" value="DIHYDROANTICAPSIN 7-DEHYDROGENASE"/>
    <property type="match status" value="1"/>
</dbReference>
<dbReference type="Proteomes" id="UP001152519">
    <property type="component" value="Unassembled WGS sequence"/>
</dbReference>
<dbReference type="GO" id="GO:0016491">
    <property type="term" value="F:oxidoreductase activity"/>
    <property type="evidence" value="ECO:0007669"/>
    <property type="project" value="UniProtKB-KW"/>
</dbReference>
<sequence length="271" mass="28305">MSSSDVRRRNGNDLGEAMGTLDGKTVLITGTGGGQGRVASLVFAREGAKVIGSDIQAAANEETVELVRRAGGQMTGVAPVDLTDPEQARRLVEEAAAAYGGLDVVYNNAAMQYFGPIPDFSIEDWHGTRAGELDIPFFVTKYAWPHLVRRGGGVVINIASQAGLIAGHTPPMVAHAAANAGVIAMTRQFALEGAPHGIRAVAISPGPVLTPASDRDLGDNQAARDAITAKTLLKRFGRPEEIVELAAFLASDRASYITGANYPVDGGATAW</sequence>
<dbReference type="InterPro" id="IPR036291">
    <property type="entry name" value="NAD(P)-bd_dom_sf"/>
</dbReference>
<dbReference type="FunFam" id="3.40.50.720:FF:000084">
    <property type="entry name" value="Short-chain dehydrogenase reductase"/>
    <property type="match status" value="1"/>
</dbReference>
<dbReference type="AlphaFoldDB" id="A0A9W4E064"/>
<dbReference type="InterPro" id="IPR051122">
    <property type="entry name" value="SDR_DHRS6-like"/>
</dbReference>
<evidence type="ECO:0000313" key="3">
    <source>
        <dbReference type="EMBL" id="CAG6390858.1"/>
    </source>
</evidence>
<protein>
    <submittedName>
        <fullName evidence="3">NAD(P)-dependent dehydrogenase, short-chain alcohol dehydrogenase family</fullName>
    </submittedName>
</protein>
<dbReference type="Gene3D" id="3.40.50.720">
    <property type="entry name" value="NAD(P)-binding Rossmann-like Domain"/>
    <property type="match status" value="1"/>
</dbReference>
<dbReference type="PRINTS" id="PR00080">
    <property type="entry name" value="SDRFAMILY"/>
</dbReference>
<dbReference type="PANTHER" id="PTHR43477">
    <property type="entry name" value="DIHYDROANTICAPSIN 7-DEHYDROGENASE"/>
    <property type="match status" value="1"/>
</dbReference>
<reference evidence="3" key="1">
    <citation type="submission" date="2021-05" db="EMBL/GenBank/DDBJ databases">
        <authorList>
            <person name="Arsene-Ploetze F."/>
        </authorList>
    </citation>
    <scope>NUCLEOTIDE SEQUENCE</scope>
    <source>
        <strain evidence="3">DSM 42138</strain>
    </source>
</reference>
<accession>A0A9W4E064</accession>
<dbReference type="InterPro" id="IPR002347">
    <property type="entry name" value="SDR_fam"/>
</dbReference>